<gene>
    <name evidence="3" type="ORF">AXG93_3661s1110</name>
</gene>
<keyword evidence="1" id="KW-0812">Transmembrane</keyword>
<dbReference type="PANTHER" id="PTHR36331">
    <property type="entry name" value="40S RIBOSOMAL PROTEIN"/>
    <property type="match status" value="1"/>
</dbReference>
<reference evidence="3" key="1">
    <citation type="submission" date="2016-03" db="EMBL/GenBank/DDBJ databases">
        <title>Mechanisms controlling the formation of the plant cell surface in tip-growing cells are functionally conserved among land plants.</title>
        <authorList>
            <person name="Honkanen S."/>
            <person name="Jones V.A."/>
            <person name="Morieri G."/>
            <person name="Champion C."/>
            <person name="Hetherington A.J."/>
            <person name="Kelly S."/>
            <person name="Saint-Marcoux D."/>
            <person name="Proust H."/>
            <person name="Prescott H."/>
            <person name="Dolan L."/>
        </authorList>
    </citation>
    <scope>NUCLEOTIDE SEQUENCE [LARGE SCALE GENOMIC DNA]</scope>
    <source>
        <tissue evidence="3">Whole gametophyte</tissue>
    </source>
</reference>
<dbReference type="PANTHER" id="PTHR36331:SF1">
    <property type="entry name" value="40S RIBOSOMAL PROTEIN"/>
    <property type="match status" value="1"/>
</dbReference>
<dbReference type="Proteomes" id="UP000077202">
    <property type="component" value="Unassembled WGS sequence"/>
</dbReference>
<sequence>MTQAFPVLRIGMLAKWNAEQQFFGGPRKYPGPPLCYTVRFCATPLARTPPLGLHLRELASSDATQRTAELSLFFDSDKSAESFTWPGRASRQNRRYPSRQSLHFRRSDSWRPRDFAPSGRSLVEMALRQALGESHGEIMREDAVPCSRITKAFAAVASLGGFICSWPLCVIYYGPRMTRPRLLRWQLCGTVGAGAAMVVYTRLWEPACEPQNIAAYDKRNS</sequence>
<dbReference type="AlphaFoldDB" id="A0A176VMS7"/>
<accession>A0A176VMS7</accession>
<protein>
    <recommendedName>
        <fullName evidence="2">DUF7875 domain-containing protein</fullName>
    </recommendedName>
</protein>
<evidence type="ECO:0000313" key="4">
    <source>
        <dbReference type="Proteomes" id="UP000077202"/>
    </source>
</evidence>
<organism evidence="3 4">
    <name type="scientific">Marchantia polymorpha subsp. ruderalis</name>
    <dbReference type="NCBI Taxonomy" id="1480154"/>
    <lineage>
        <taxon>Eukaryota</taxon>
        <taxon>Viridiplantae</taxon>
        <taxon>Streptophyta</taxon>
        <taxon>Embryophyta</taxon>
        <taxon>Marchantiophyta</taxon>
        <taxon>Marchantiopsida</taxon>
        <taxon>Marchantiidae</taxon>
        <taxon>Marchantiales</taxon>
        <taxon>Marchantiaceae</taxon>
        <taxon>Marchantia</taxon>
    </lineage>
</organism>
<dbReference type="Pfam" id="PF25285">
    <property type="entry name" value="DUF7875"/>
    <property type="match status" value="1"/>
</dbReference>
<keyword evidence="1" id="KW-0472">Membrane</keyword>
<evidence type="ECO:0000313" key="3">
    <source>
        <dbReference type="EMBL" id="OAE21086.1"/>
    </source>
</evidence>
<comment type="caution">
    <text evidence="3">The sequence shown here is derived from an EMBL/GenBank/DDBJ whole genome shotgun (WGS) entry which is preliminary data.</text>
</comment>
<keyword evidence="4" id="KW-1185">Reference proteome</keyword>
<name>A0A176VMS7_MARPO</name>
<feature type="transmembrane region" description="Helical" evidence="1">
    <location>
        <begin position="152"/>
        <end position="174"/>
    </location>
</feature>
<evidence type="ECO:0000259" key="2">
    <source>
        <dbReference type="Pfam" id="PF25285"/>
    </source>
</evidence>
<feature type="domain" description="DUF7875" evidence="2">
    <location>
        <begin position="125"/>
        <end position="219"/>
    </location>
</feature>
<dbReference type="EMBL" id="LVLJ01003529">
    <property type="protein sequence ID" value="OAE21086.1"/>
    <property type="molecule type" value="Genomic_DNA"/>
</dbReference>
<proteinExistence type="predicted"/>
<evidence type="ECO:0000256" key="1">
    <source>
        <dbReference type="SAM" id="Phobius"/>
    </source>
</evidence>
<keyword evidence="1" id="KW-1133">Transmembrane helix</keyword>
<dbReference type="InterPro" id="IPR057197">
    <property type="entry name" value="DUF7875"/>
</dbReference>